<comment type="similarity">
    <text evidence="8">Belongs to the protein kinase superfamily. Ser/Thr protein kinase family.</text>
</comment>
<feature type="compositionally biased region" description="Low complexity" evidence="10">
    <location>
        <begin position="311"/>
        <end position="320"/>
    </location>
</feature>
<evidence type="ECO:0000313" key="13">
    <source>
        <dbReference type="Proteomes" id="UP000092382"/>
    </source>
</evidence>
<keyword evidence="1 8" id="KW-0723">Serine/threonine-protein kinase</keyword>
<dbReference type="Proteomes" id="UP000092382">
    <property type="component" value="Unassembled WGS sequence"/>
</dbReference>
<accession>A0A1B7VXY9</accession>
<evidence type="ECO:0000256" key="2">
    <source>
        <dbReference type="ARBA" id="ARBA00022679"/>
    </source>
</evidence>
<dbReference type="Pfam" id="PF00069">
    <property type="entry name" value="Pkinase"/>
    <property type="match status" value="1"/>
</dbReference>
<sequence length="535" mass="59417">MSYCVNPTCSSPKNSGSSQICEACGSKLILHCRFRPVKPLGQGGFGATFLAIEENLPGKPLCVIKQLRPVSKTPHLLKMAGELFAREAETLGRIGNHPQIPRLLDYFEYNQQFYLVQEYVSGLTLQQEVVKTGVYNEERIRNFLRDIMPLLQYIHEQKVIHRDIKPANLIRRSQDSKLVLIDFGAVKNQVNQITSGESKSTALTAYAIGTSGFAPPEQMAMRPVYSSDIYAVGVTCIYLLTAKIPKDLEYNPTTGDMTWEHLVNISDRLTTVLKKMLEMSVRDRYQTAQNVLQALDMKPYLDSLTQGLVSTPPISTPVPTEKNQDSGINSHNYTSDQNNSITKIAESIRHRKEKTATELQRGYTQNGGSLSESPPSSKRTHRSINNYRSPSVQKLDTKGLLVAYNTGERDFSCYNFTLLNVVRGNLSGANFHSAQFHKANFQGTNLQNTDFGGSSLKEANFRDANLSKAYFSNADLEGADLRGADLSRAYMSQANLRGANLSGANLTGAKVTDQQLAVAKMNMFTVRPNGKRSLF</sequence>
<dbReference type="GO" id="GO:0004674">
    <property type="term" value="F:protein serine/threonine kinase activity"/>
    <property type="evidence" value="ECO:0007669"/>
    <property type="project" value="UniProtKB-UniRule"/>
</dbReference>
<keyword evidence="4 8" id="KW-0418">Kinase</keyword>
<dbReference type="STRING" id="1803587.GCA_001593825_00078"/>
<keyword evidence="5 8" id="KW-0067">ATP-binding</keyword>
<evidence type="ECO:0000256" key="8">
    <source>
        <dbReference type="PIRNR" id="PIRNR000647"/>
    </source>
</evidence>
<dbReference type="Gene3D" id="2.160.20.80">
    <property type="entry name" value="E3 ubiquitin-protein ligase SopA"/>
    <property type="match status" value="1"/>
</dbReference>
<feature type="compositionally biased region" description="Polar residues" evidence="10">
    <location>
        <begin position="325"/>
        <end position="342"/>
    </location>
</feature>
<dbReference type="GO" id="GO:0106310">
    <property type="term" value="F:protein serine kinase activity"/>
    <property type="evidence" value="ECO:0007669"/>
    <property type="project" value="RHEA"/>
</dbReference>
<dbReference type="EC" id="2.7.11.1" evidence="8"/>
<evidence type="ECO:0000259" key="11">
    <source>
        <dbReference type="PROSITE" id="PS50011"/>
    </source>
</evidence>
<feature type="domain" description="Protein kinase" evidence="11">
    <location>
        <begin position="34"/>
        <end position="301"/>
    </location>
</feature>
<evidence type="ECO:0000256" key="5">
    <source>
        <dbReference type="ARBA" id="ARBA00022840"/>
    </source>
</evidence>
<dbReference type="SUPFAM" id="SSF141571">
    <property type="entry name" value="Pentapeptide repeat-like"/>
    <property type="match status" value="1"/>
</dbReference>
<dbReference type="NCBIfam" id="NF045510">
    <property type="entry name" value="4Cys_prefix_kin"/>
    <property type="match status" value="1"/>
</dbReference>
<dbReference type="Pfam" id="PF13576">
    <property type="entry name" value="Pentapeptide_3"/>
    <property type="match status" value="1"/>
</dbReference>
<proteinExistence type="inferred from homology"/>
<evidence type="ECO:0000256" key="9">
    <source>
        <dbReference type="PROSITE-ProRule" id="PRU10141"/>
    </source>
</evidence>
<dbReference type="InterPro" id="IPR011009">
    <property type="entry name" value="Kinase-like_dom_sf"/>
</dbReference>
<evidence type="ECO:0000256" key="10">
    <source>
        <dbReference type="SAM" id="MobiDB-lite"/>
    </source>
</evidence>
<evidence type="ECO:0000256" key="4">
    <source>
        <dbReference type="ARBA" id="ARBA00022777"/>
    </source>
</evidence>
<dbReference type="PIRSF" id="PIRSF000647">
    <property type="entry name" value="Ser/Thr_PK_SpkB"/>
    <property type="match status" value="1"/>
</dbReference>
<dbReference type="EMBL" id="LJOY01000021">
    <property type="protein sequence ID" value="OBQ25789.1"/>
    <property type="molecule type" value="Genomic_DNA"/>
</dbReference>
<name>A0A1B7VXY9_APHFL</name>
<dbReference type="PROSITE" id="PS00107">
    <property type="entry name" value="PROTEIN_KINASE_ATP"/>
    <property type="match status" value="1"/>
</dbReference>
<dbReference type="Pfam" id="PF00805">
    <property type="entry name" value="Pentapeptide"/>
    <property type="match status" value="1"/>
</dbReference>
<feature type="compositionally biased region" description="Polar residues" evidence="10">
    <location>
        <begin position="362"/>
        <end position="390"/>
    </location>
</feature>
<comment type="catalytic activity">
    <reaction evidence="7 8">
        <text>L-seryl-[protein] + ATP = O-phospho-L-seryl-[protein] + ADP + H(+)</text>
        <dbReference type="Rhea" id="RHEA:17989"/>
        <dbReference type="Rhea" id="RHEA-COMP:9863"/>
        <dbReference type="Rhea" id="RHEA-COMP:11604"/>
        <dbReference type="ChEBI" id="CHEBI:15378"/>
        <dbReference type="ChEBI" id="CHEBI:29999"/>
        <dbReference type="ChEBI" id="CHEBI:30616"/>
        <dbReference type="ChEBI" id="CHEBI:83421"/>
        <dbReference type="ChEBI" id="CHEBI:456216"/>
        <dbReference type="EC" id="2.7.11.1"/>
    </reaction>
</comment>
<keyword evidence="2 8" id="KW-0808">Transferase</keyword>
<dbReference type="InterPro" id="IPR016252">
    <property type="entry name" value="Ser/Thr_kinase_SpkB"/>
</dbReference>
<dbReference type="SMART" id="SM00220">
    <property type="entry name" value="S_TKc"/>
    <property type="match status" value="1"/>
</dbReference>
<evidence type="ECO:0000256" key="6">
    <source>
        <dbReference type="ARBA" id="ARBA00047899"/>
    </source>
</evidence>
<protein>
    <recommendedName>
        <fullName evidence="8">Serine/threonine-protein kinase B</fullName>
        <ecNumber evidence="8">2.7.11.1</ecNumber>
    </recommendedName>
</protein>
<dbReference type="Gene3D" id="1.10.510.10">
    <property type="entry name" value="Transferase(Phosphotransferase) domain 1"/>
    <property type="match status" value="1"/>
</dbReference>
<dbReference type="CDD" id="cd14014">
    <property type="entry name" value="STKc_PknB_like"/>
    <property type="match status" value="1"/>
</dbReference>
<evidence type="ECO:0000313" key="12">
    <source>
        <dbReference type="EMBL" id="OBQ25789.1"/>
    </source>
</evidence>
<dbReference type="InterPro" id="IPR001646">
    <property type="entry name" value="5peptide_repeat"/>
</dbReference>
<gene>
    <name evidence="12" type="ORF">AN481_08210</name>
</gene>
<dbReference type="GO" id="GO:0005524">
    <property type="term" value="F:ATP binding"/>
    <property type="evidence" value="ECO:0007669"/>
    <property type="project" value="UniProtKB-UniRule"/>
</dbReference>
<keyword evidence="3 8" id="KW-0547">Nucleotide-binding</keyword>
<feature type="binding site" evidence="9">
    <location>
        <position position="65"/>
    </location>
    <ligand>
        <name>ATP</name>
        <dbReference type="ChEBI" id="CHEBI:30616"/>
    </ligand>
</feature>
<evidence type="ECO:0000256" key="3">
    <source>
        <dbReference type="ARBA" id="ARBA00022741"/>
    </source>
</evidence>
<dbReference type="SUPFAM" id="SSF56112">
    <property type="entry name" value="Protein kinase-like (PK-like)"/>
    <property type="match status" value="1"/>
</dbReference>
<comment type="caution">
    <text evidence="12">The sequence shown here is derived from an EMBL/GenBank/DDBJ whole genome shotgun (WGS) entry which is preliminary data.</text>
</comment>
<organism evidence="12 13">
    <name type="scientific">Aphanizomenon flos-aquae LD13</name>
    <dbReference type="NCBI Taxonomy" id="1710894"/>
    <lineage>
        <taxon>Bacteria</taxon>
        <taxon>Bacillati</taxon>
        <taxon>Cyanobacteriota</taxon>
        <taxon>Cyanophyceae</taxon>
        <taxon>Nostocales</taxon>
        <taxon>Aphanizomenonaceae</taxon>
        <taxon>Aphanizomenon</taxon>
    </lineage>
</organism>
<dbReference type="InterPro" id="IPR000719">
    <property type="entry name" value="Prot_kinase_dom"/>
</dbReference>
<dbReference type="PANTHER" id="PTHR24363:SF0">
    <property type="entry name" value="SERINE_THREONINE KINASE LIKE DOMAIN CONTAINING 1"/>
    <property type="match status" value="1"/>
</dbReference>
<reference evidence="12 13" key="1">
    <citation type="submission" date="2015-09" db="EMBL/GenBank/DDBJ databases">
        <title>Whole genome shotgun sequence assembly of Aphanizomenon flos-aquae UKL13.</title>
        <authorList>
            <person name="Driscoll C."/>
        </authorList>
    </citation>
    <scope>NUCLEOTIDE SEQUENCE [LARGE SCALE GENOMIC DNA]</scope>
    <source>
        <strain evidence="12">MDT13</strain>
    </source>
</reference>
<dbReference type="InterPro" id="IPR017441">
    <property type="entry name" value="Protein_kinase_ATP_BS"/>
</dbReference>
<comment type="catalytic activity">
    <reaction evidence="6 8">
        <text>L-threonyl-[protein] + ATP = O-phospho-L-threonyl-[protein] + ADP + H(+)</text>
        <dbReference type="Rhea" id="RHEA:46608"/>
        <dbReference type="Rhea" id="RHEA-COMP:11060"/>
        <dbReference type="Rhea" id="RHEA-COMP:11605"/>
        <dbReference type="ChEBI" id="CHEBI:15378"/>
        <dbReference type="ChEBI" id="CHEBI:30013"/>
        <dbReference type="ChEBI" id="CHEBI:30616"/>
        <dbReference type="ChEBI" id="CHEBI:61977"/>
        <dbReference type="ChEBI" id="CHEBI:456216"/>
        <dbReference type="EC" id="2.7.11.1"/>
    </reaction>
</comment>
<dbReference type="AlphaFoldDB" id="A0A1B7VXY9"/>
<evidence type="ECO:0000256" key="1">
    <source>
        <dbReference type="ARBA" id="ARBA00022527"/>
    </source>
</evidence>
<feature type="region of interest" description="Disordered" evidence="10">
    <location>
        <begin position="311"/>
        <end position="390"/>
    </location>
</feature>
<dbReference type="PANTHER" id="PTHR24363">
    <property type="entry name" value="SERINE/THREONINE PROTEIN KINASE"/>
    <property type="match status" value="1"/>
</dbReference>
<dbReference type="PROSITE" id="PS50011">
    <property type="entry name" value="PROTEIN_KINASE_DOM"/>
    <property type="match status" value="1"/>
</dbReference>
<dbReference type="PATRIC" id="fig|1710894.3.peg.3366"/>
<evidence type="ECO:0000256" key="7">
    <source>
        <dbReference type="ARBA" id="ARBA00048679"/>
    </source>
</evidence>